<proteinExistence type="predicted"/>
<dbReference type="SMART" id="SM00387">
    <property type="entry name" value="HATPase_c"/>
    <property type="match status" value="1"/>
</dbReference>
<dbReference type="SMART" id="SM00388">
    <property type="entry name" value="HisKA"/>
    <property type="match status" value="1"/>
</dbReference>
<evidence type="ECO:0000313" key="8">
    <source>
        <dbReference type="EMBL" id="KAB1080621.1"/>
    </source>
</evidence>
<feature type="modified residue" description="4-aspartylphosphate" evidence="4">
    <location>
        <position position="496"/>
    </location>
</feature>
<dbReference type="InterPro" id="IPR004358">
    <property type="entry name" value="Sig_transdc_His_kin-like_C"/>
</dbReference>
<dbReference type="Pfam" id="PF02518">
    <property type="entry name" value="HATPase_c"/>
    <property type="match status" value="1"/>
</dbReference>
<dbReference type="Gene3D" id="1.10.287.130">
    <property type="match status" value="1"/>
</dbReference>
<dbReference type="Pfam" id="PF00512">
    <property type="entry name" value="HisKA"/>
    <property type="match status" value="1"/>
</dbReference>
<gene>
    <name evidence="8" type="ORF">F6X53_05415</name>
</gene>
<keyword evidence="5" id="KW-0175">Coiled coil</keyword>
<dbReference type="EMBL" id="VZZK01000004">
    <property type="protein sequence ID" value="KAB1080621.1"/>
    <property type="molecule type" value="Genomic_DNA"/>
</dbReference>
<feature type="domain" description="Histidine kinase" evidence="6">
    <location>
        <begin position="199"/>
        <end position="420"/>
    </location>
</feature>
<name>A0A6L3T247_9HYPH</name>
<reference evidence="8 9" key="1">
    <citation type="submission" date="2019-09" db="EMBL/GenBank/DDBJ databases">
        <title>YIM 48816 draft genome.</title>
        <authorList>
            <person name="Jiang L."/>
        </authorList>
    </citation>
    <scope>NUCLEOTIDE SEQUENCE [LARGE SCALE GENOMIC DNA]</scope>
    <source>
        <strain evidence="8 9">YIM 48816</strain>
    </source>
</reference>
<evidence type="ECO:0000256" key="4">
    <source>
        <dbReference type="PROSITE-ProRule" id="PRU00169"/>
    </source>
</evidence>
<evidence type="ECO:0000256" key="5">
    <source>
        <dbReference type="SAM" id="Coils"/>
    </source>
</evidence>
<evidence type="ECO:0000256" key="2">
    <source>
        <dbReference type="ARBA" id="ARBA00012438"/>
    </source>
</evidence>
<dbReference type="PROSITE" id="PS50109">
    <property type="entry name" value="HIS_KIN"/>
    <property type="match status" value="1"/>
</dbReference>
<dbReference type="PANTHER" id="PTHR43065">
    <property type="entry name" value="SENSOR HISTIDINE KINASE"/>
    <property type="match status" value="1"/>
</dbReference>
<accession>A0A6L3T247</accession>
<keyword evidence="3 4" id="KW-0597">Phosphoprotein</keyword>
<protein>
    <recommendedName>
        <fullName evidence="2">histidine kinase</fullName>
        <ecNumber evidence="2">2.7.13.3</ecNumber>
    </recommendedName>
</protein>
<feature type="domain" description="Response regulatory" evidence="7">
    <location>
        <begin position="446"/>
        <end position="561"/>
    </location>
</feature>
<dbReference type="EC" id="2.7.13.3" evidence="2"/>
<dbReference type="Gene3D" id="3.30.565.10">
    <property type="entry name" value="Histidine kinase-like ATPase, C-terminal domain"/>
    <property type="match status" value="1"/>
</dbReference>
<dbReference type="GO" id="GO:0000155">
    <property type="term" value="F:phosphorelay sensor kinase activity"/>
    <property type="evidence" value="ECO:0007669"/>
    <property type="project" value="InterPro"/>
</dbReference>
<evidence type="ECO:0000256" key="3">
    <source>
        <dbReference type="ARBA" id="ARBA00022553"/>
    </source>
</evidence>
<evidence type="ECO:0000256" key="1">
    <source>
        <dbReference type="ARBA" id="ARBA00000085"/>
    </source>
</evidence>
<dbReference type="InterPro" id="IPR001789">
    <property type="entry name" value="Sig_transdc_resp-reg_receiver"/>
</dbReference>
<dbReference type="CDD" id="cd00156">
    <property type="entry name" value="REC"/>
    <property type="match status" value="2"/>
</dbReference>
<dbReference type="PANTHER" id="PTHR43065:SF49">
    <property type="entry name" value="HISTIDINE KINASE"/>
    <property type="match status" value="1"/>
</dbReference>
<feature type="coiled-coil region" evidence="5">
    <location>
        <begin position="127"/>
        <end position="190"/>
    </location>
</feature>
<keyword evidence="9" id="KW-1185">Reference proteome</keyword>
<evidence type="ECO:0000313" key="9">
    <source>
        <dbReference type="Proteomes" id="UP000474159"/>
    </source>
</evidence>
<dbReference type="CDD" id="cd00082">
    <property type="entry name" value="HisKA"/>
    <property type="match status" value="1"/>
</dbReference>
<dbReference type="SUPFAM" id="SSF47384">
    <property type="entry name" value="Homodimeric domain of signal transducing histidine kinase"/>
    <property type="match status" value="1"/>
</dbReference>
<evidence type="ECO:0000259" key="7">
    <source>
        <dbReference type="PROSITE" id="PS50110"/>
    </source>
</evidence>
<dbReference type="InterPro" id="IPR003661">
    <property type="entry name" value="HisK_dim/P_dom"/>
</dbReference>
<evidence type="ECO:0000259" key="6">
    <source>
        <dbReference type="PROSITE" id="PS50109"/>
    </source>
</evidence>
<dbReference type="InterPro" id="IPR011006">
    <property type="entry name" value="CheY-like_superfamily"/>
</dbReference>
<sequence>MAIERVTDAGNPIRILHLEDSDLDAELIEAELDAVGRPFVIERVMDRPDFMAAAQPGRHDLILADYVLPTFDGISAHSIAREQCPDTPFVFVSGTLGEETAVEAIKNGAVDYVTKQRLDRLPRTVLRALAEAQAKADKREAEAALRELNETLETRIVERTRELAEANAALQSQIAERERVEEALRLAQRLEAVGQLTSGVAHDFNNLLTVIAGNIEFLAREVATERSHRRLAMMKGAAERGASLTAQLLAFSRRQRLEPTPVSLNQTVASMRDLLQSSIGGAVRIETTLRADLWPALVDATQIELVILNLAINARDAMAVGGCLTIETANVTVTGPQTRPEQPVPGEYVMVAVSDTGTGMPPEVVARAFEPFFTTKEVGKGSGLGLAQAYGFVKQSGGGIRIDTVVGEGTSIKVYLPRSENVADTVPEGPRTVDCAAQHAKDSQSSVLVVDDDSAVREVTTTRLEEAGHAVREAGSGLAALAALEADPCVDLVLLDFAMPGMNGAEVATEIRKRWPGLPVLYVTGYADTAALMRGGAVGPEGIVLKPFRDGELERKVAEAIAKRPPPGLRLVSGGPRDA</sequence>
<feature type="modified residue" description="4-aspartylphosphate" evidence="4">
    <location>
        <position position="65"/>
    </location>
</feature>
<dbReference type="SUPFAM" id="SSF52172">
    <property type="entry name" value="CheY-like"/>
    <property type="match status" value="2"/>
</dbReference>
<comment type="catalytic activity">
    <reaction evidence="1">
        <text>ATP + protein L-histidine = ADP + protein N-phospho-L-histidine.</text>
        <dbReference type="EC" id="2.7.13.3"/>
    </reaction>
</comment>
<dbReference type="SUPFAM" id="SSF55874">
    <property type="entry name" value="ATPase domain of HSP90 chaperone/DNA topoisomerase II/histidine kinase"/>
    <property type="match status" value="1"/>
</dbReference>
<dbReference type="PROSITE" id="PS50110">
    <property type="entry name" value="RESPONSE_REGULATORY"/>
    <property type="match status" value="2"/>
</dbReference>
<dbReference type="OrthoDB" id="9796100at2"/>
<dbReference type="InterPro" id="IPR003594">
    <property type="entry name" value="HATPase_dom"/>
</dbReference>
<dbReference type="PRINTS" id="PR00344">
    <property type="entry name" value="BCTRLSENSOR"/>
</dbReference>
<dbReference type="Gene3D" id="3.40.50.2300">
    <property type="match status" value="2"/>
</dbReference>
<dbReference type="InterPro" id="IPR005467">
    <property type="entry name" value="His_kinase_dom"/>
</dbReference>
<dbReference type="SMART" id="SM00448">
    <property type="entry name" value="REC"/>
    <property type="match status" value="2"/>
</dbReference>
<dbReference type="InterPro" id="IPR036890">
    <property type="entry name" value="HATPase_C_sf"/>
</dbReference>
<comment type="caution">
    <text evidence="8">The sequence shown here is derived from an EMBL/GenBank/DDBJ whole genome shotgun (WGS) entry which is preliminary data.</text>
</comment>
<dbReference type="AlphaFoldDB" id="A0A6L3T247"/>
<dbReference type="InterPro" id="IPR036097">
    <property type="entry name" value="HisK_dim/P_sf"/>
</dbReference>
<organism evidence="8 9">
    <name type="scientific">Methylobacterium soli</name>
    <dbReference type="NCBI Taxonomy" id="553447"/>
    <lineage>
        <taxon>Bacteria</taxon>
        <taxon>Pseudomonadati</taxon>
        <taxon>Pseudomonadota</taxon>
        <taxon>Alphaproteobacteria</taxon>
        <taxon>Hyphomicrobiales</taxon>
        <taxon>Methylobacteriaceae</taxon>
        <taxon>Methylobacterium</taxon>
    </lineage>
</organism>
<feature type="domain" description="Response regulatory" evidence="7">
    <location>
        <begin position="14"/>
        <end position="130"/>
    </location>
</feature>
<dbReference type="Pfam" id="PF00072">
    <property type="entry name" value="Response_reg"/>
    <property type="match status" value="2"/>
</dbReference>
<dbReference type="Proteomes" id="UP000474159">
    <property type="component" value="Unassembled WGS sequence"/>
</dbReference>